<organism evidence="1 2">
    <name type="scientific">Acaulospora morrowiae</name>
    <dbReference type="NCBI Taxonomy" id="94023"/>
    <lineage>
        <taxon>Eukaryota</taxon>
        <taxon>Fungi</taxon>
        <taxon>Fungi incertae sedis</taxon>
        <taxon>Mucoromycota</taxon>
        <taxon>Glomeromycotina</taxon>
        <taxon>Glomeromycetes</taxon>
        <taxon>Diversisporales</taxon>
        <taxon>Acaulosporaceae</taxon>
        <taxon>Acaulospora</taxon>
    </lineage>
</organism>
<keyword evidence="2" id="KW-1185">Reference proteome</keyword>
<dbReference type="AlphaFoldDB" id="A0A9N9HZT3"/>
<evidence type="ECO:0000313" key="1">
    <source>
        <dbReference type="EMBL" id="CAG8713765.1"/>
    </source>
</evidence>
<sequence length="110" mass="12956">MEFEIQQNNFILSDDDTTTDIKNSSNNKSIQSVTSVIEWKNLISQWVDMLEDEIQDQEEEIIKLVNNFDISLDNINQIQHPAIDIEAKWVLQDIFINTLETLYYLDDFIT</sequence>
<evidence type="ECO:0000313" key="2">
    <source>
        <dbReference type="Proteomes" id="UP000789342"/>
    </source>
</evidence>
<feature type="non-terminal residue" evidence="1">
    <location>
        <position position="110"/>
    </location>
</feature>
<accession>A0A9N9HZT3</accession>
<reference evidence="1" key="1">
    <citation type="submission" date="2021-06" db="EMBL/GenBank/DDBJ databases">
        <authorList>
            <person name="Kallberg Y."/>
            <person name="Tangrot J."/>
            <person name="Rosling A."/>
        </authorList>
    </citation>
    <scope>NUCLEOTIDE SEQUENCE</scope>
    <source>
        <strain evidence="1">CL551</strain>
    </source>
</reference>
<dbReference type="Proteomes" id="UP000789342">
    <property type="component" value="Unassembled WGS sequence"/>
</dbReference>
<comment type="caution">
    <text evidence="1">The sequence shown here is derived from an EMBL/GenBank/DDBJ whole genome shotgun (WGS) entry which is preliminary data.</text>
</comment>
<name>A0A9N9HZT3_9GLOM</name>
<protein>
    <submittedName>
        <fullName evidence="1">17754_t:CDS:1</fullName>
    </submittedName>
</protein>
<dbReference type="OrthoDB" id="2428968at2759"/>
<proteinExistence type="predicted"/>
<gene>
    <name evidence="1" type="ORF">AMORRO_LOCUS12864</name>
</gene>
<dbReference type="EMBL" id="CAJVPV010020142">
    <property type="protein sequence ID" value="CAG8713765.1"/>
    <property type="molecule type" value="Genomic_DNA"/>
</dbReference>